<dbReference type="Proteomes" id="UP001161406">
    <property type="component" value="Unassembled WGS sequence"/>
</dbReference>
<name>A0ABQ5UDI3_9HYPH</name>
<comment type="caution">
    <text evidence="2">The sequence shown here is derived from an EMBL/GenBank/DDBJ whole genome shotgun (WGS) entry which is preliminary data.</text>
</comment>
<reference evidence="2" key="2">
    <citation type="submission" date="2023-01" db="EMBL/GenBank/DDBJ databases">
        <title>Draft genome sequence of Devosia yakushimensis strain NBRC 103855.</title>
        <authorList>
            <person name="Sun Q."/>
            <person name="Mori K."/>
        </authorList>
    </citation>
    <scope>NUCLEOTIDE SEQUENCE</scope>
    <source>
        <strain evidence="2">NBRC 103855</strain>
    </source>
</reference>
<gene>
    <name evidence="2" type="ORF">GCM10007913_11660</name>
</gene>
<evidence type="ECO:0000256" key="1">
    <source>
        <dbReference type="SAM" id="MobiDB-lite"/>
    </source>
</evidence>
<sequence length="211" mass="23091">MTNVIQDIAVSFEAVLIVLTNGATFRTPTPRPLYDASIHDWNDWRLLDEGREVEWPKLGVVIRVPQPEEQLPITCTICGGNLGDQYTHPTCTCSRGGTATASFSSPLSRAAGTPHRSILPPHPDNFADHPETIGERRATAKSSAAAWSPRDVLIELLREIDSGRIRPKAIVVSISATGADGSLEHHYRNACPDTFTALGLLARAEYKLQRE</sequence>
<reference evidence="2" key="1">
    <citation type="journal article" date="2014" name="Int. J. Syst. Evol. Microbiol.">
        <title>Complete genome of a new Firmicutes species belonging to the dominant human colonic microbiota ('Ruminococcus bicirculans') reveals two chromosomes and a selective capacity to utilize plant glucans.</title>
        <authorList>
            <consortium name="NISC Comparative Sequencing Program"/>
            <person name="Wegmann U."/>
            <person name="Louis P."/>
            <person name="Goesmann A."/>
            <person name="Henrissat B."/>
            <person name="Duncan S.H."/>
            <person name="Flint H.J."/>
        </authorList>
    </citation>
    <scope>NUCLEOTIDE SEQUENCE</scope>
    <source>
        <strain evidence="2">NBRC 103855</strain>
    </source>
</reference>
<dbReference type="EMBL" id="BSNG01000001">
    <property type="protein sequence ID" value="GLQ09234.1"/>
    <property type="molecule type" value="Genomic_DNA"/>
</dbReference>
<proteinExistence type="predicted"/>
<organism evidence="2 3">
    <name type="scientific">Devosia yakushimensis</name>
    <dbReference type="NCBI Taxonomy" id="470028"/>
    <lineage>
        <taxon>Bacteria</taxon>
        <taxon>Pseudomonadati</taxon>
        <taxon>Pseudomonadota</taxon>
        <taxon>Alphaproteobacteria</taxon>
        <taxon>Hyphomicrobiales</taxon>
        <taxon>Devosiaceae</taxon>
        <taxon>Devosia</taxon>
    </lineage>
</organism>
<evidence type="ECO:0000313" key="2">
    <source>
        <dbReference type="EMBL" id="GLQ09234.1"/>
    </source>
</evidence>
<protein>
    <submittedName>
        <fullName evidence="2">Uncharacterized protein</fullName>
    </submittedName>
</protein>
<evidence type="ECO:0000313" key="3">
    <source>
        <dbReference type="Proteomes" id="UP001161406"/>
    </source>
</evidence>
<dbReference type="RefSeq" id="WP_284388820.1">
    <property type="nucleotide sequence ID" value="NZ_BSNG01000001.1"/>
</dbReference>
<accession>A0ABQ5UDI3</accession>
<feature type="region of interest" description="Disordered" evidence="1">
    <location>
        <begin position="104"/>
        <end position="123"/>
    </location>
</feature>
<keyword evidence="3" id="KW-1185">Reference proteome</keyword>